<dbReference type="EMBL" id="JAIZAY010000009">
    <property type="protein sequence ID" value="KAJ8036502.1"/>
    <property type="molecule type" value="Genomic_DNA"/>
</dbReference>
<name>A0A9Q1C184_HOLLE</name>
<keyword evidence="3" id="KW-1185">Reference proteome</keyword>
<proteinExistence type="predicted"/>
<evidence type="ECO:0000313" key="3">
    <source>
        <dbReference type="Proteomes" id="UP001152320"/>
    </source>
</evidence>
<gene>
    <name evidence="2" type="ORF">HOLleu_20501</name>
</gene>
<sequence length="61" mass="6516">MKWKKENNVKSISQLVSQEAAASLAASRSRSPLSSTTTTTVSTTPDEKFTATAGSKIELKD</sequence>
<feature type="region of interest" description="Disordered" evidence="1">
    <location>
        <begin position="23"/>
        <end position="61"/>
    </location>
</feature>
<organism evidence="2 3">
    <name type="scientific">Holothuria leucospilota</name>
    <name type="common">Black long sea cucumber</name>
    <name type="synonym">Mertensiothuria leucospilota</name>
    <dbReference type="NCBI Taxonomy" id="206669"/>
    <lineage>
        <taxon>Eukaryota</taxon>
        <taxon>Metazoa</taxon>
        <taxon>Echinodermata</taxon>
        <taxon>Eleutherozoa</taxon>
        <taxon>Echinozoa</taxon>
        <taxon>Holothuroidea</taxon>
        <taxon>Aspidochirotacea</taxon>
        <taxon>Aspidochirotida</taxon>
        <taxon>Holothuriidae</taxon>
        <taxon>Holothuria</taxon>
    </lineage>
</organism>
<accession>A0A9Q1C184</accession>
<dbReference type="Proteomes" id="UP001152320">
    <property type="component" value="Chromosome 9"/>
</dbReference>
<comment type="caution">
    <text evidence="2">The sequence shown here is derived from an EMBL/GenBank/DDBJ whole genome shotgun (WGS) entry which is preliminary data.</text>
</comment>
<evidence type="ECO:0000256" key="1">
    <source>
        <dbReference type="SAM" id="MobiDB-lite"/>
    </source>
</evidence>
<feature type="compositionally biased region" description="Low complexity" evidence="1">
    <location>
        <begin position="23"/>
        <end position="44"/>
    </location>
</feature>
<dbReference type="AlphaFoldDB" id="A0A9Q1C184"/>
<evidence type="ECO:0000313" key="2">
    <source>
        <dbReference type="EMBL" id="KAJ8036502.1"/>
    </source>
</evidence>
<protein>
    <submittedName>
        <fullName evidence="2">Uncharacterized protein</fullName>
    </submittedName>
</protein>
<reference evidence="2" key="1">
    <citation type="submission" date="2021-10" db="EMBL/GenBank/DDBJ databases">
        <title>Tropical sea cucumber genome reveals ecological adaptation and Cuvierian tubules defense mechanism.</title>
        <authorList>
            <person name="Chen T."/>
        </authorList>
    </citation>
    <scope>NUCLEOTIDE SEQUENCE</scope>
    <source>
        <strain evidence="2">Nanhai2018</strain>
        <tissue evidence="2">Muscle</tissue>
    </source>
</reference>